<comment type="similarity">
    <text evidence="2">Belongs to the MipA/OmpV family.</text>
</comment>
<evidence type="ECO:0000256" key="2">
    <source>
        <dbReference type="ARBA" id="ARBA00005722"/>
    </source>
</evidence>
<evidence type="ECO:0000256" key="6">
    <source>
        <dbReference type="SAM" id="SignalP"/>
    </source>
</evidence>
<proteinExistence type="inferred from homology"/>
<keyword evidence="3 6" id="KW-0732">Signal</keyword>
<dbReference type="InterPro" id="IPR010583">
    <property type="entry name" value="MipA"/>
</dbReference>
<feature type="signal peptide" evidence="6">
    <location>
        <begin position="1"/>
        <end position="28"/>
    </location>
</feature>
<evidence type="ECO:0000256" key="5">
    <source>
        <dbReference type="ARBA" id="ARBA00023237"/>
    </source>
</evidence>
<dbReference type="PANTHER" id="PTHR38776">
    <property type="entry name" value="MLTA-INTERACTING PROTEIN-RELATED"/>
    <property type="match status" value="1"/>
</dbReference>
<accession>A0ABX8M426</accession>
<dbReference type="RefSeq" id="WP_217848068.1">
    <property type="nucleotide sequence ID" value="NZ_CP077073.1"/>
</dbReference>
<dbReference type="PANTHER" id="PTHR38776:SF1">
    <property type="entry name" value="MLTA-INTERACTING PROTEIN-RELATED"/>
    <property type="match status" value="1"/>
</dbReference>
<evidence type="ECO:0000313" key="8">
    <source>
        <dbReference type="Proteomes" id="UP001047646"/>
    </source>
</evidence>
<evidence type="ECO:0000256" key="1">
    <source>
        <dbReference type="ARBA" id="ARBA00004442"/>
    </source>
</evidence>
<evidence type="ECO:0000256" key="4">
    <source>
        <dbReference type="ARBA" id="ARBA00023136"/>
    </source>
</evidence>
<protein>
    <submittedName>
        <fullName evidence="7">MipA/OmpV family protein</fullName>
    </submittedName>
</protein>
<feature type="chain" id="PRO_5046877890" evidence="6">
    <location>
        <begin position="29"/>
        <end position="274"/>
    </location>
</feature>
<evidence type="ECO:0000256" key="3">
    <source>
        <dbReference type="ARBA" id="ARBA00022729"/>
    </source>
</evidence>
<evidence type="ECO:0000313" key="7">
    <source>
        <dbReference type="EMBL" id="QXH33695.1"/>
    </source>
</evidence>
<keyword evidence="4" id="KW-0472">Membrane</keyword>
<dbReference type="Pfam" id="PF06629">
    <property type="entry name" value="MipA"/>
    <property type="match status" value="1"/>
</dbReference>
<keyword evidence="8" id="KW-1185">Reference proteome</keyword>
<dbReference type="Proteomes" id="UP001047646">
    <property type="component" value="Chromosome"/>
</dbReference>
<gene>
    <name evidence="7" type="ORF">KSS95_16120</name>
</gene>
<dbReference type="EMBL" id="CP077073">
    <property type="protein sequence ID" value="QXH33695.1"/>
    <property type="molecule type" value="Genomic_DNA"/>
</dbReference>
<sequence length="274" mass="29174">MRVATGFRKTLITPLALNAALASVQAQADQQPSATAGIWGDSTDVTLGLAAVNGPRYLGSKRSSAAVLPQLRIERGIFFFDLEDGLGLQWQAASGFAASASIGRDAGRADGDSQHRHGSDTLAGMGAIGGASVLNLQVSQPLSDWLAVRAKAELRTGGEQRGDQYALGFVSTLFAGDRDRLTWSVDAHAGSARFNQTYFGVNAAQSRNTGFARYSADQGIYAYSSELSWLHAFDAHWSSVAGIELSHYTDQVRNSPIITRSTTATSYLGVNYSF</sequence>
<reference evidence="7" key="1">
    <citation type="journal article" date="2021" name="Microorganisms">
        <title>The Ever-Expanding Pseudomonas Genus: Description of 43 New Species and Partition of the Pseudomonas putida Group.</title>
        <authorList>
            <person name="Girard L."/>
            <person name="Lood C."/>
            <person name="Hofte M."/>
            <person name="Vandamme P."/>
            <person name="Rokni-Zadeh H."/>
            <person name="van Noort V."/>
            <person name="Lavigne R."/>
            <person name="De Mot R."/>
        </authorList>
    </citation>
    <scope>NUCLEOTIDE SEQUENCE</scope>
    <source>
        <strain evidence="7">COW39</strain>
    </source>
</reference>
<organism evidence="7 8">
    <name type="scientific">Pseudomonas muyukensis</name>
    <dbReference type="NCBI Taxonomy" id="2842357"/>
    <lineage>
        <taxon>Bacteria</taxon>
        <taxon>Pseudomonadati</taxon>
        <taxon>Pseudomonadota</taxon>
        <taxon>Gammaproteobacteria</taxon>
        <taxon>Pseudomonadales</taxon>
        <taxon>Pseudomonadaceae</taxon>
        <taxon>Pseudomonas</taxon>
    </lineage>
</organism>
<comment type="subcellular location">
    <subcellularLocation>
        <location evidence="1">Cell outer membrane</location>
    </subcellularLocation>
</comment>
<name>A0ABX8M426_9PSED</name>
<keyword evidence="5" id="KW-0998">Cell outer membrane</keyword>